<dbReference type="AlphaFoldDB" id="A0A3N4NWN2"/>
<keyword evidence="5" id="KW-0732">Signal</keyword>
<evidence type="ECO:0000256" key="8">
    <source>
        <dbReference type="ARBA" id="ARBA00023170"/>
    </source>
</evidence>
<evidence type="ECO:0000256" key="10">
    <source>
        <dbReference type="PROSITE-ProRule" id="PRU01360"/>
    </source>
</evidence>
<evidence type="ECO:0000313" key="15">
    <source>
        <dbReference type="Proteomes" id="UP000270856"/>
    </source>
</evidence>
<evidence type="ECO:0000256" key="9">
    <source>
        <dbReference type="ARBA" id="ARBA00023237"/>
    </source>
</evidence>
<evidence type="ECO:0000256" key="3">
    <source>
        <dbReference type="ARBA" id="ARBA00022452"/>
    </source>
</evidence>
<dbReference type="PANTHER" id="PTHR30069">
    <property type="entry name" value="TONB-DEPENDENT OUTER MEMBRANE RECEPTOR"/>
    <property type="match status" value="1"/>
</dbReference>
<dbReference type="Gene3D" id="2.40.170.20">
    <property type="entry name" value="TonB-dependent receptor, beta-barrel domain"/>
    <property type="match status" value="1"/>
</dbReference>
<proteinExistence type="inferred from homology"/>
<keyword evidence="6 11" id="KW-0798">TonB box</keyword>
<dbReference type="InterPro" id="IPR037066">
    <property type="entry name" value="Plug_dom_sf"/>
</dbReference>
<comment type="similarity">
    <text evidence="10 11">Belongs to the TonB-dependent receptor family.</text>
</comment>
<keyword evidence="15" id="KW-1185">Reference proteome</keyword>
<reference evidence="14 15" key="1">
    <citation type="submission" date="2018-11" db="EMBL/GenBank/DDBJ databases">
        <title>Aureibaculum marinum gen. nov., sp. nov., a member of the family Flavobacteriaceae isolated from the Bohai Sea.</title>
        <authorList>
            <person name="Ji X."/>
        </authorList>
    </citation>
    <scope>NUCLEOTIDE SEQUENCE [LARGE SCALE GENOMIC DNA]</scope>
    <source>
        <strain evidence="14 15">BH-SD17</strain>
    </source>
</reference>
<dbReference type="InterPro" id="IPR012910">
    <property type="entry name" value="Plug_dom"/>
</dbReference>
<dbReference type="PANTHER" id="PTHR30069:SF29">
    <property type="entry name" value="HEMOGLOBIN AND HEMOGLOBIN-HAPTOGLOBIN-BINDING PROTEIN 1-RELATED"/>
    <property type="match status" value="1"/>
</dbReference>
<keyword evidence="2 10" id="KW-0813">Transport</keyword>
<evidence type="ECO:0000256" key="5">
    <source>
        <dbReference type="ARBA" id="ARBA00022729"/>
    </source>
</evidence>
<feature type="domain" description="TonB-dependent receptor-like beta-barrel" evidence="12">
    <location>
        <begin position="180"/>
        <end position="583"/>
    </location>
</feature>
<organism evidence="14 15">
    <name type="scientific">Aureibaculum marinum</name>
    <dbReference type="NCBI Taxonomy" id="2487930"/>
    <lineage>
        <taxon>Bacteria</taxon>
        <taxon>Pseudomonadati</taxon>
        <taxon>Bacteroidota</taxon>
        <taxon>Flavobacteriia</taxon>
        <taxon>Flavobacteriales</taxon>
        <taxon>Flavobacteriaceae</taxon>
        <taxon>Aureibaculum</taxon>
    </lineage>
</organism>
<dbReference type="GO" id="GO:0009279">
    <property type="term" value="C:cell outer membrane"/>
    <property type="evidence" value="ECO:0007669"/>
    <property type="project" value="UniProtKB-SubCell"/>
</dbReference>
<comment type="subcellular location">
    <subcellularLocation>
        <location evidence="1 10">Cell outer membrane</location>
        <topology evidence="1 10">Multi-pass membrane protein</topology>
    </subcellularLocation>
</comment>
<evidence type="ECO:0000256" key="4">
    <source>
        <dbReference type="ARBA" id="ARBA00022692"/>
    </source>
</evidence>
<dbReference type="InterPro" id="IPR000531">
    <property type="entry name" value="Beta-barrel_TonB"/>
</dbReference>
<keyword evidence="7 10" id="KW-0472">Membrane</keyword>
<sequence length="609" mass="69555">MRYFITFFLLLSGFYSYSQLGQVNVLDTIFLIAEKLEDKSVGQPILKINKAVLNNYRPQLIEVLQFETPIYFKENGLGMVSSASFRGTTAQQTAVVWNGININSTFLGQTDFNLINTQNVSEVLVRPGGGSSQFGTGAIGGVVYLNNTLEVDQENSHKLYTSFGSFNTRNISTNHNISGKKTNLEIGLSYLDSDNDYKYLNSENHNENGQFYNINASLNGVYKPNAKNTFKLYSSWFSSKRHLSIVETTQTRNKFDDEYLRLLAEYDYSSGNTKSVIKLALLNEKYRFYPQLGTKEGSNNGNGFTYIANYNYQKQFKKVILNIGGEYSFATATGTNYDNVKRNTGSANVYLKHKLARNFTYQATLRAELNENFKSPILFSIGTSWQAFPEYALKTSISRNYRIPTFNDLYWPGAENPDLKAESSLQYELSNEFVFDKFKFNLTAFYNNIDDLIRWLPYSGDLWQPINTNSVASYGIETYMQFAVKLNNHNLKINGLYSYTVSKNKETDYQLIYVPYHKATLGLNYKIKRFSTSLNTIYTGEVFTHTDNNPNTVLDDFLLTNLSASYIFGKKYNWIVGSGINNLFNSNYKTMAYRPMPGINYHINLTLKL</sequence>
<evidence type="ECO:0000259" key="13">
    <source>
        <dbReference type="Pfam" id="PF07715"/>
    </source>
</evidence>
<evidence type="ECO:0000256" key="2">
    <source>
        <dbReference type="ARBA" id="ARBA00022448"/>
    </source>
</evidence>
<evidence type="ECO:0000256" key="11">
    <source>
        <dbReference type="RuleBase" id="RU003357"/>
    </source>
</evidence>
<protein>
    <submittedName>
        <fullName evidence="14">TonB-dependent receptor</fullName>
    </submittedName>
</protein>
<keyword evidence="9 10" id="KW-0998">Cell outer membrane</keyword>
<dbReference type="GO" id="GO:0015344">
    <property type="term" value="F:siderophore uptake transmembrane transporter activity"/>
    <property type="evidence" value="ECO:0007669"/>
    <property type="project" value="TreeGrafter"/>
</dbReference>
<dbReference type="GO" id="GO:0044718">
    <property type="term" value="P:siderophore transmembrane transport"/>
    <property type="evidence" value="ECO:0007669"/>
    <property type="project" value="TreeGrafter"/>
</dbReference>
<dbReference type="InterPro" id="IPR039426">
    <property type="entry name" value="TonB-dep_rcpt-like"/>
</dbReference>
<feature type="domain" description="TonB-dependent receptor plug" evidence="13">
    <location>
        <begin position="44"/>
        <end position="142"/>
    </location>
</feature>
<keyword evidence="4 10" id="KW-0812">Transmembrane</keyword>
<dbReference type="Gene3D" id="2.170.130.10">
    <property type="entry name" value="TonB-dependent receptor, plug domain"/>
    <property type="match status" value="1"/>
</dbReference>
<evidence type="ECO:0000256" key="1">
    <source>
        <dbReference type="ARBA" id="ARBA00004571"/>
    </source>
</evidence>
<evidence type="ECO:0000313" key="14">
    <source>
        <dbReference type="EMBL" id="RPE00783.1"/>
    </source>
</evidence>
<gene>
    <name evidence="14" type="ORF">EGM88_00070</name>
</gene>
<evidence type="ECO:0000259" key="12">
    <source>
        <dbReference type="Pfam" id="PF00593"/>
    </source>
</evidence>
<name>A0A3N4NWN2_9FLAO</name>
<keyword evidence="3 10" id="KW-1134">Transmembrane beta strand</keyword>
<evidence type="ECO:0000256" key="7">
    <source>
        <dbReference type="ARBA" id="ARBA00023136"/>
    </source>
</evidence>
<dbReference type="OrthoDB" id="9762903at2"/>
<evidence type="ECO:0000256" key="6">
    <source>
        <dbReference type="ARBA" id="ARBA00023077"/>
    </source>
</evidence>
<dbReference type="Pfam" id="PF00593">
    <property type="entry name" value="TonB_dep_Rec_b-barrel"/>
    <property type="match status" value="1"/>
</dbReference>
<dbReference type="RefSeq" id="WP_123895837.1">
    <property type="nucleotide sequence ID" value="NZ_RPFJ01000001.1"/>
</dbReference>
<dbReference type="SUPFAM" id="SSF56935">
    <property type="entry name" value="Porins"/>
    <property type="match status" value="1"/>
</dbReference>
<dbReference type="EMBL" id="RPFJ01000001">
    <property type="protein sequence ID" value="RPE00783.1"/>
    <property type="molecule type" value="Genomic_DNA"/>
</dbReference>
<comment type="caution">
    <text evidence="14">The sequence shown here is derived from an EMBL/GenBank/DDBJ whole genome shotgun (WGS) entry which is preliminary data.</text>
</comment>
<dbReference type="PROSITE" id="PS52016">
    <property type="entry name" value="TONB_DEPENDENT_REC_3"/>
    <property type="match status" value="1"/>
</dbReference>
<dbReference type="Proteomes" id="UP000270856">
    <property type="component" value="Unassembled WGS sequence"/>
</dbReference>
<dbReference type="InterPro" id="IPR036942">
    <property type="entry name" value="Beta-barrel_TonB_sf"/>
</dbReference>
<accession>A0A3N4NWN2</accession>
<dbReference type="Pfam" id="PF07715">
    <property type="entry name" value="Plug"/>
    <property type="match status" value="1"/>
</dbReference>
<keyword evidence="8 14" id="KW-0675">Receptor</keyword>